<reference evidence="4 5" key="1">
    <citation type="submission" date="2022-01" db="EMBL/GenBank/DDBJ databases">
        <title>A high-quality chromosome-level genome assembly of rohu carp, Labeo rohita.</title>
        <authorList>
            <person name="Arick M.A. II"/>
            <person name="Hsu C.-Y."/>
            <person name="Magbanua Z."/>
            <person name="Pechanova O."/>
            <person name="Grover C."/>
            <person name="Miller E."/>
            <person name="Thrash A."/>
            <person name="Ezzel L."/>
            <person name="Alam S."/>
            <person name="Benzie J."/>
            <person name="Hamilton M."/>
            <person name="Karsi A."/>
            <person name="Lawrence M.L."/>
            <person name="Peterson D.G."/>
        </authorList>
    </citation>
    <scope>NUCLEOTIDE SEQUENCE [LARGE SCALE GENOMIC DNA]</scope>
    <source>
        <strain evidence="5">BAU-BD-2019</strain>
        <tissue evidence="4">Blood</tissue>
    </source>
</reference>
<keyword evidence="4" id="KW-0449">Lipoprotein</keyword>
<keyword evidence="2" id="KW-1015">Disulfide bond</keyword>
<dbReference type="PROSITE" id="PS01186">
    <property type="entry name" value="EGF_2"/>
    <property type="match status" value="1"/>
</dbReference>
<dbReference type="Pfam" id="PF07645">
    <property type="entry name" value="EGF_CA"/>
    <property type="match status" value="1"/>
</dbReference>
<dbReference type="SMART" id="SM00179">
    <property type="entry name" value="EGF_CA"/>
    <property type="match status" value="1"/>
</dbReference>
<proteinExistence type="predicted"/>
<gene>
    <name evidence="4" type="ORF">H4Q32_015723</name>
</gene>
<dbReference type="SUPFAM" id="SSF57196">
    <property type="entry name" value="EGF/Laminin"/>
    <property type="match status" value="2"/>
</dbReference>
<name>A0ABQ8LG98_LABRO</name>
<evidence type="ECO:0000256" key="2">
    <source>
        <dbReference type="ARBA" id="ARBA00023157"/>
    </source>
</evidence>
<comment type="caution">
    <text evidence="4">The sequence shown here is derived from an EMBL/GenBank/DDBJ whole genome shotgun (WGS) entry which is preliminary data.</text>
</comment>
<dbReference type="CDD" id="cd00054">
    <property type="entry name" value="EGF_CA"/>
    <property type="match status" value="1"/>
</dbReference>
<dbReference type="PANTHER" id="PTHR22722">
    <property type="entry name" value="LOW-DENSITY LIPOPROTEIN RECEPTOR-RELATED PROTEIN 2-RELATED"/>
    <property type="match status" value="1"/>
</dbReference>
<evidence type="ECO:0000256" key="1">
    <source>
        <dbReference type="ARBA" id="ARBA00022536"/>
    </source>
</evidence>
<dbReference type="PANTHER" id="PTHR22722:SF5">
    <property type="entry name" value="LOW-DENSITY LIPOPROTEIN RECEPTOR-RELATED PROTEIN 1B"/>
    <property type="match status" value="1"/>
</dbReference>
<evidence type="ECO:0000259" key="3">
    <source>
        <dbReference type="PROSITE" id="PS01186"/>
    </source>
</evidence>
<evidence type="ECO:0000313" key="5">
    <source>
        <dbReference type="Proteomes" id="UP000830375"/>
    </source>
</evidence>
<protein>
    <submittedName>
        <fullName evidence="4">Prolow-density lipoprotein receptor-related protein 1</fullName>
    </submittedName>
</protein>
<dbReference type="InterPro" id="IPR018097">
    <property type="entry name" value="EGF_Ca-bd_CS"/>
</dbReference>
<keyword evidence="4" id="KW-0675">Receptor</keyword>
<dbReference type="Gene3D" id="2.10.25.10">
    <property type="entry name" value="Laminin"/>
    <property type="match status" value="2"/>
</dbReference>
<dbReference type="InterPro" id="IPR001881">
    <property type="entry name" value="EGF-like_Ca-bd_dom"/>
</dbReference>
<dbReference type="InterPro" id="IPR051221">
    <property type="entry name" value="LDLR-related"/>
</dbReference>
<sequence>MDVAFPDLCVSGEHVETCFLSEQSRSLSSHRVKPFNHTLCVSVFLVGRAVKPLLRFYILPRCPKGVSKSSKSVSLYITRMEITTTSHFHKYQSDFSVSCAIEFAHNCTIMGCQYNCSVTLTGPKCYCKNGYEVGEDGKRCKDFNECAVYGTCSQTCTNTDGSYTCSCVEGYLPQPDNRSCKAKNDPVDRHPYLLIANSQNIQATSLSGANPISINTKQTTAMDFIYAQETVCWIHMGDSPAATQLKCAKFPNAKSFTDEKTINISLSLHR</sequence>
<dbReference type="Proteomes" id="UP000830375">
    <property type="component" value="Unassembled WGS sequence"/>
</dbReference>
<dbReference type="InterPro" id="IPR049883">
    <property type="entry name" value="NOTCH1_EGF-like"/>
</dbReference>
<organism evidence="4 5">
    <name type="scientific">Labeo rohita</name>
    <name type="common">Indian major carp</name>
    <name type="synonym">Cyprinus rohita</name>
    <dbReference type="NCBI Taxonomy" id="84645"/>
    <lineage>
        <taxon>Eukaryota</taxon>
        <taxon>Metazoa</taxon>
        <taxon>Chordata</taxon>
        <taxon>Craniata</taxon>
        <taxon>Vertebrata</taxon>
        <taxon>Euteleostomi</taxon>
        <taxon>Actinopterygii</taxon>
        <taxon>Neopterygii</taxon>
        <taxon>Teleostei</taxon>
        <taxon>Ostariophysi</taxon>
        <taxon>Cypriniformes</taxon>
        <taxon>Cyprinidae</taxon>
        <taxon>Labeoninae</taxon>
        <taxon>Labeonini</taxon>
        <taxon>Labeo</taxon>
    </lineage>
</organism>
<accession>A0ABQ8LG98</accession>
<dbReference type="PROSITE" id="PS00010">
    <property type="entry name" value="ASX_HYDROXYL"/>
    <property type="match status" value="1"/>
</dbReference>
<keyword evidence="1" id="KW-0245">EGF-like domain</keyword>
<dbReference type="SMART" id="SM00181">
    <property type="entry name" value="EGF"/>
    <property type="match status" value="2"/>
</dbReference>
<dbReference type="PROSITE" id="PS01187">
    <property type="entry name" value="EGF_CA"/>
    <property type="match status" value="1"/>
</dbReference>
<feature type="domain" description="EGF-like" evidence="3">
    <location>
        <begin position="165"/>
        <end position="180"/>
    </location>
</feature>
<keyword evidence="5" id="KW-1185">Reference proteome</keyword>
<evidence type="ECO:0000313" key="4">
    <source>
        <dbReference type="EMBL" id="KAI2649717.1"/>
    </source>
</evidence>
<dbReference type="EMBL" id="JACTAM010000023">
    <property type="protein sequence ID" value="KAI2649717.1"/>
    <property type="molecule type" value="Genomic_DNA"/>
</dbReference>
<dbReference type="InterPro" id="IPR000742">
    <property type="entry name" value="EGF"/>
</dbReference>
<dbReference type="InterPro" id="IPR000152">
    <property type="entry name" value="EGF-type_Asp/Asn_hydroxyl_site"/>
</dbReference>